<protein>
    <submittedName>
        <fullName evidence="1">Uncharacterized protein</fullName>
    </submittedName>
</protein>
<accession>A0A383E9G4</accession>
<reference evidence="1" key="1">
    <citation type="submission" date="2018-05" db="EMBL/GenBank/DDBJ databases">
        <authorList>
            <person name="Lanie J.A."/>
            <person name="Ng W.-L."/>
            <person name="Kazmierczak K.M."/>
            <person name="Andrzejewski T.M."/>
            <person name="Davidsen T.M."/>
            <person name="Wayne K.J."/>
            <person name="Tettelin H."/>
            <person name="Glass J.I."/>
            <person name="Rusch D."/>
            <person name="Podicherti R."/>
            <person name="Tsui H.-C.T."/>
            <person name="Winkler M.E."/>
        </authorList>
    </citation>
    <scope>NUCLEOTIDE SEQUENCE</scope>
</reference>
<evidence type="ECO:0000313" key="1">
    <source>
        <dbReference type="EMBL" id="SVE53264.1"/>
    </source>
</evidence>
<sequence length="171" mass="19340">MPLALKHFFQELDKLNLSPSTIRELIQAYAGIKICRTFASDDQLLDLIPLFEQFDLHVAFSSKKTLFIPDQNKGGFSNQPGQMIPATLNIGSYSIYVGQGPVQVQNALDNEELGLDFEFGNQLKIPACCISFYEKYYQQASEKQTDFLPFSFSSTTDSWPFDPLTNMAPQY</sequence>
<organism evidence="1">
    <name type="scientific">marine metagenome</name>
    <dbReference type="NCBI Taxonomy" id="408172"/>
    <lineage>
        <taxon>unclassified sequences</taxon>
        <taxon>metagenomes</taxon>
        <taxon>ecological metagenomes</taxon>
    </lineage>
</organism>
<feature type="non-terminal residue" evidence="1">
    <location>
        <position position="171"/>
    </location>
</feature>
<dbReference type="EMBL" id="UINC01223887">
    <property type="protein sequence ID" value="SVE53264.1"/>
    <property type="molecule type" value="Genomic_DNA"/>
</dbReference>
<dbReference type="AlphaFoldDB" id="A0A383E9G4"/>
<name>A0A383E9G4_9ZZZZ</name>
<gene>
    <name evidence="1" type="ORF">METZ01_LOCUS506118</name>
</gene>
<proteinExistence type="predicted"/>